<dbReference type="InterPro" id="IPR001460">
    <property type="entry name" value="PCN-bd_Tpept"/>
</dbReference>
<dbReference type="Gene3D" id="1.10.10.1230">
    <property type="entry name" value="Penicillin-binding protein, N-terminal non-catalytic domain, head sub-domain"/>
    <property type="match status" value="1"/>
</dbReference>
<evidence type="ECO:0000256" key="11">
    <source>
        <dbReference type="ARBA" id="ARBA00023136"/>
    </source>
</evidence>
<dbReference type="GO" id="GO:0008658">
    <property type="term" value="F:penicillin binding"/>
    <property type="evidence" value="ECO:0007669"/>
    <property type="project" value="InterPro"/>
</dbReference>
<dbReference type="FunFam" id="1.10.10.1230:FF:000001">
    <property type="entry name" value="Penicillin-binding protein 3"/>
    <property type="match status" value="1"/>
</dbReference>
<evidence type="ECO:0000259" key="16">
    <source>
        <dbReference type="Pfam" id="PF03717"/>
    </source>
</evidence>
<evidence type="ECO:0000256" key="4">
    <source>
        <dbReference type="ARBA" id="ARBA00007171"/>
    </source>
</evidence>
<evidence type="ECO:0000256" key="8">
    <source>
        <dbReference type="ARBA" id="ARBA00022960"/>
    </source>
</evidence>
<organism evidence="17 18">
    <name type="scientific">Bacillus smithii 7_3_47FAA</name>
    <dbReference type="NCBI Taxonomy" id="665952"/>
    <lineage>
        <taxon>Bacteria</taxon>
        <taxon>Bacillati</taxon>
        <taxon>Bacillota</taxon>
        <taxon>Bacilli</taxon>
        <taxon>Bacillales</taxon>
        <taxon>Bacillaceae</taxon>
        <taxon>Bacillus</taxon>
    </lineage>
</organism>
<dbReference type="GO" id="GO:0009002">
    <property type="term" value="F:serine-type D-Ala-D-Ala carboxypeptidase activity"/>
    <property type="evidence" value="ECO:0007669"/>
    <property type="project" value="UniProtKB-EC"/>
</dbReference>
<keyword evidence="10" id="KW-1133">Transmembrane helix</keyword>
<evidence type="ECO:0000256" key="9">
    <source>
        <dbReference type="ARBA" id="ARBA00022984"/>
    </source>
</evidence>
<dbReference type="Gene3D" id="3.40.710.10">
    <property type="entry name" value="DD-peptidase/beta-lactamase superfamily"/>
    <property type="match status" value="1"/>
</dbReference>
<dbReference type="Proteomes" id="UP000011747">
    <property type="component" value="Unassembled WGS sequence"/>
</dbReference>
<evidence type="ECO:0000256" key="5">
    <source>
        <dbReference type="ARBA" id="ARBA00012448"/>
    </source>
</evidence>
<dbReference type="Pfam" id="PF03717">
    <property type="entry name" value="PBP_dimer"/>
    <property type="match status" value="1"/>
</dbReference>
<dbReference type="GO" id="GO:0005886">
    <property type="term" value="C:plasma membrane"/>
    <property type="evidence" value="ECO:0007669"/>
    <property type="project" value="UniProtKB-SubCell"/>
</dbReference>
<protein>
    <recommendedName>
        <fullName evidence="5">serine-type D-Ala-D-Ala carboxypeptidase</fullName>
        <ecNumber evidence="5">3.4.16.4</ecNumber>
    </recommendedName>
</protein>
<dbReference type="InterPro" id="IPR005311">
    <property type="entry name" value="PBP_dimer"/>
</dbReference>
<dbReference type="GO" id="GO:0009252">
    <property type="term" value="P:peptidoglycan biosynthetic process"/>
    <property type="evidence" value="ECO:0007669"/>
    <property type="project" value="UniProtKB-UniPathway"/>
</dbReference>
<evidence type="ECO:0000313" key="18">
    <source>
        <dbReference type="Proteomes" id="UP000011747"/>
    </source>
</evidence>
<dbReference type="PATRIC" id="fig|665952.3.peg.3171"/>
<comment type="subcellular location">
    <subcellularLocation>
        <location evidence="2">Cell membrane</location>
    </subcellularLocation>
    <subcellularLocation>
        <location evidence="1">Membrane</location>
        <topology evidence="1">Single-pass membrane protein</topology>
    </subcellularLocation>
</comment>
<dbReference type="GO" id="GO:0071972">
    <property type="term" value="F:peptidoglycan L,D-transpeptidase activity"/>
    <property type="evidence" value="ECO:0007669"/>
    <property type="project" value="TreeGrafter"/>
</dbReference>
<comment type="similarity">
    <text evidence="4">Belongs to the transpeptidase family.</text>
</comment>
<keyword evidence="11" id="KW-0472">Membrane</keyword>
<feature type="domain" description="Penicillin-binding protein dimerisation" evidence="16">
    <location>
        <begin position="60"/>
        <end position="299"/>
    </location>
</feature>
<sequence length="733" mass="82904">MKKAKRAKRTHVPFRVNMLFFIVFVLFSILIFRLGVVQIVQGEDYERKIERTENVTANTSVPRGIIYDRNGQPVVENRSKYAITYTRSKNAGPKEMLKTAKKLATLIHMDTDKVTERDKKDYWIMTHPKEAKQKITKEEWKKYKDNQLSDDQLYQLQLKRVTKKDLASLTKHDLEVLAIYSKFNSGYAMTPQIVKNNGVTPKEYALVNENLDSLPGVDTTVDWDRSYAYGETLKSVLGKISSSNEGLPQDMLDYYLSKDYSRNDRVGKSYIEYQYEDVLRGQKTKIKNITDKDGNILDSQVVSKGKRGDDLVLTIDMDLQKAVDEIISQELLREIPGRRYLDRAFVTMMDPHTGEILAMAGKKYEIDKKTGKPELVDFSLGNMTTSYAMGSAVKGATLLTGYMTGAIHPGQYLVDEPLKFRGTPPKSSWFNRTGAMSINDLYALKRSSNVYMFKTAIAIGKGTYRPNQSLQIDMNAFNVMRSHYAQFGLGVPTGIDLPNEQVGYKGKIDPGRPGLLLDLAIGQFDTYTPLQMAQYVSTIANGGYRMEPHIVKEIREPVSDSKKIGPVITTVEPKVLNRIDAKASWIQHVQEGFREVMQDPQGTAYSAFYDAPYKPAGKTGTAEGVYDGPKSEEFLKRGQQLPMVWNLTLVGYAPYDNPEVAFAVVVPWVYEGNGSSQINYRIGRRILDKYFELKKERAQKQTSDVVVDEMPKQDNQSNDKSKSKSSDSDNSQG</sequence>
<accession>G9QPR4</accession>
<comment type="catalytic activity">
    <reaction evidence="13">
        <text>Preferential cleavage: (Ac)2-L-Lys-D-Ala-|-D-Ala. Also transpeptidation of peptidyl-alanyl moieties that are N-acyl substituents of D-alanine.</text>
        <dbReference type="EC" id="3.4.16.4"/>
    </reaction>
</comment>
<feature type="compositionally biased region" description="Basic and acidic residues" evidence="14">
    <location>
        <begin position="709"/>
        <end position="727"/>
    </location>
</feature>
<gene>
    <name evidence="17" type="ORF">HMPREF1015_00281</name>
</gene>
<dbReference type="SUPFAM" id="SSF56601">
    <property type="entry name" value="beta-lactamase/transpeptidase-like"/>
    <property type="match status" value="1"/>
</dbReference>
<comment type="pathway">
    <text evidence="3">Cell wall biogenesis; peptidoglycan biosynthesis.</text>
</comment>
<dbReference type="AlphaFoldDB" id="G9QPR4"/>
<dbReference type="InterPro" id="IPR036138">
    <property type="entry name" value="PBP_dimer_sf"/>
</dbReference>
<dbReference type="InterPro" id="IPR050515">
    <property type="entry name" value="Beta-lactam/transpept"/>
</dbReference>
<comment type="caution">
    <text evidence="17">The sequence shown here is derived from an EMBL/GenBank/DDBJ whole genome shotgun (WGS) entry which is preliminary data.</text>
</comment>
<keyword evidence="7" id="KW-0812">Transmembrane</keyword>
<evidence type="ECO:0000256" key="3">
    <source>
        <dbReference type="ARBA" id="ARBA00004752"/>
    </source>
</evidence>
<evidence type="ECO:0000256" key="1">
    <source>
        <dbReference type="ARBA" id="ARBA00004167"/>
    </source>
</evidence>
<evidence type="ECO:0000256" key="10">
    <source>
        <dbReference type="ARBA" id="ARBA00022989"/>
    </source>
</evidence>
<feature type="region of interest" description="Disordered" evidence="14">
    <location>
        <begin position="696"/>
        <end position="733"/>
    </location>
</feature>
<dbReference type="UniPathway" id="UPA00219"/>
<evidence type="ECO:0000313" key="17">
    <source>
        <dbReference type="EMBL" id="EHL73705.1"/>
    </source>
</evidence>
<evidence type="ECO:0000256" key="14">
    <source>
        <dbReference type="SAM" id="MobiDB-lite"/>
    </source>
</evidence>
<dbReference type="SUPFAM" id="SSF56519">
    <property type="entry name" value="Penicillin binding protein dimerisation domain"/>
    <property type="match status" value="1"/>
</dbReference>
<proteinExistence type="inferred from homology"/>
<keyword evidence="8" id="KW-0133">Cell shape</keyword>
<dbReference type="Pfam" id="PF00905">
    <property type="entry name" value="Transpeptidase"/>
    <property type="match status" value="1"/>
</dbReference>
<evidence type="ECO:0000256" key="7">
    <source>
        <dbReference type="ARBA" id="ARBA00022692"/>
    </source>
</evidence>
<dbReference type="EC" id="3.4.16.4" evidence="5"/>
<dbReference type="PANTHER" id="PTHR30627">
    <property type="entry name" value="PEPTIDOGLYCAN D,D-TRANSPEPTIDASE"/>
    <property type="match status" value="1"/>
</dbReference>
<evidence type="ECO:0000259" key="15">
    <source>
        <dbReference type="Pfam" id="PF00905"/>
    </source>
</evidence>
<reference evidence="17 18" key="1">
    <citation type="submission" date="2011-09" db="EMBL/GenBank/DDBJ databases">
        <title>The Genome Sequence of Bacillus smithii 7_3_47FAA.</title>
        <authorList>
            <consortium name="The Broad Institute Genome Sequencing Platform"/>
            <person name="Earl A."/>
            <person name="Ward D."/>
            <person name="Feldgarden M."/>
            <person name="Gevers D."/>
            <person name="Daigneault M."/>
            <person name="Strauss J."/>
            <person name="Allen-Vercoe E."/>
            <person name="Young S.K."/>
            <person name="Zeng Q."/>
            <person name="Gargeya S."/>
            <person name="Fitzgerald M."/>
            <person name="Haas B."/>
            <person name="Abouelleil A."/>
            <person name="Alvarado L."/>
            <person name="Arachchi H.M."/>
            <person name="Berlin A."/>
            <person name="Brown A."/>
            <person name="Chapman S.B."/>
            <person name="Chen Z."/>
            <person name="Dunbar C."/>
            <person name="Freedman E."/>
            <person name="Gearin G."/>
            <person name="Goldberg J."/>
            <person name="Griggs A."/>
            <person name="Gujja S."/>
            <person name="Heiman D."/>
            <person name="Howarth C."/>
            <person name="Larson L."/>
            <person name="Lui A."/>
            <person name="MacDonald P.J.P."/>
            <person name="Montmayeur A."/>
            <person name="Murphy C."/>
            <person name="Neiman D."/>
            <person name="Pearson M."/>
            <person name="Priest M."/>
            <person name="Roberts A."/>
            <person name="Saif S."/>
            <person name="Shea T."/>
            <person name="Shenoy N."/>
            <person name="Sisk P."/>
            <person name="Stolte C."/>
            <person name="Sykes S."/>
            <person name="Wortman J."/>
            <person name="Nusbaum C."/>
            <person name="Birren B."/>
        </authorList>
    </citation>
    <scope>NUCLEOTIDE SEQUENCE [LARGE SCALE GENOMIC DNA]</scope>
    <source>
        <strain evidence="17 18">7_3_47FAA</strain>
    </source>
</reference>
<dbReference type="PANTHER" id="PTHR30627:SF2">
    <property type="entry name" value="PEPTIDOGLYCAN D,D-TRANSPEPTIDASE MRDA"/>
    <property type="match status" value="1"/>
</dbReference>
<dbReference type="GO" id="GO:0071555">
    <property type="term" value="P:cell wall organization"/>
    <property type="evidence" value="ECO:0007669"/>
    <property type="project" value="UniProtKB-KW"/>
</dbReference>
<dbReference type="EMBL" id="ACWF01000156">
    <property type="protein sequence ID" value="EHL73705.1"/>
    <property type="molecule type" value="Genomic_DNA"/>
</dbReference>
<name>G9QPR4_9BACI</name>
<evidence type="ECO:0000256" key="13">
    <source>
        <dbReference type="ARBA" id="ARBA00034000"/>
    </source>
</evidence>
<keyword evidence="9" id="KW-0573">Peptidoglycan synthesis</keyword>
<keyword evidence="6" id="KW-1003">Cell membrane</keyword>
<feature type="domain" description="Penicillin-binding protein transpeptidase" evidence="15">
    <location>
        <begin position="345"/>
        <end position="687"/>
    </location>
</feature>
<evidence type="ECO:0000256" key="12">
    <source>
        <dbReference type="ARBA" id="ARBA00023316"/>
    </source>
</evidence>
<keyword evidence="18" id="KW-1185">Reference proteome</keyword>
<evidence type="ECO:0000256" key="6">
    <source>
        <dbReference type="ARBA" id="ARBA00022475"/>
    </source>
</evidence>
<dbReference type="HOGENOM" id="CLU_009289_7_0_9"/>
<evidence type="ECO:0000256" key="2">
    <source>
        <dbReference type="ARBA" id="ARBA00004236"/>
    </source>
</evidence>
<keyword evidence="12" id="KW-0961">Cell wall biogenesis/degradation</keyword>
<dbReference type="GO" id="GO:0008360">
    <property type="term" value="P:regulation of cell shape"/>
    <property type="evidence" value="ECO:0007669"/>
    <property type="project" value="UniProtKB-KW"/>
</dbReference>
<dbReference type="InterPro" id="IPR012338">
    <property type="entry name" value="Beta-lactam/transpept-like"/>
</dbReference>
<dbReference type="Gene3D" id="3.90.1310.10">
    <property type="entry name" value="Penicillin-binding protein 2a (Domain 2)"/>
    <property type="match status" value="1"/>
</dbReference>